<sequence>MLTEATASVSQSPVSSTMTLDVGCATTWQQGGTASRRGVQRVQWAESDRSSHFLGAASAAGLFRVCVSAISR</sequence>
<dbReference type="GeneID" id="87944728"/>
<proteinExistence type="predicted"/>
<dbReference type="AlphaFoldDB" id="A0AAX4III7"/>
<accession>A0AAX4III7</accession>
<dbReference type="EMBL" id="CP137309">
    <property type="protein sequence ID" value="WQF83211.1"/>
    <property type="molecule type" value="Genomic_DNA"/>
</dbReference>
<evidence type="ECO:0000313" key="1">
    <source>
        <dbReference type="EMBL" id="WQF83211.1"/>
    </source>
</evidence>
<gene>
    <name evidence="1" type="ORF">CDEST_08225</name>
</gene>
<dbReference type="RefSeq" id="XP_062780435.1">
    <property type="nucleotide sequence ID" value="XM_062924384.1"/>
</dbReference>
<reference evidence="2" key="1">
    <citation type="journal article" date="2023" name="bioRxiv">
        <title>Complete genome of the Medicago anthracnose fungus, Colletotrichum destructivum, reveals a mini-chromosome-like region within a core chromosome.</title>
        <authorList>
            <person name="Lapalu N."/>
            <person name="Simon A."/>
            <person name="Lu A."/>
            <person name="Plaumann P.-L."/>
            <person name="Amselem J."/>
            <person name="Pigne S."/>
            <person name="Auger A."/>
            <person name="Koch C."/>
            <person name="Dallery J.-F."/>
            <person name="O'Connell R.J."/>
        </authorList>
    </citation>
    <scope>NUCLEOTIDE SEQUENCE [LARGE SCALE GENOMIC DNA]</scope>
    <source>
        <strain evidence="2">CBS 520.97</strain>
    </source>
</reference>
<dbReference type="Proteomes" id="UP001322277">
    <property type="component" value="Chromosome 5"/>
</dbReference>
<evidence type="ECO:0000313" key="2">
    <source>
        <dbReference type="Proteomes" id="UP001322277"/>
    </source>
</evidence>
<keyword evidence="2" id="KW-1185">Reference proteome</keyword>
<organism evidence="1 2">
    <name type="scientific">Colletotrichum destructivum</name>
    <dbReference type="NCBI Taxonomy" id="34406"/>
    <lineage>
        <taxon>Eukaryota</taxon>
        <taxon>Fungi</taxon>
        <taxon>Dikarya</taxon>
        <taxon>Ascomycota</taxon>
        <taxon>Pezizomycotina</taxon>
        <taxon>Sordariomycetes</taxon>
        <taxon>Hypocreomycetidae</taxon>
        <taxon>Glomerellales</taxon>
        <taxon>Glomerellaceae</taxon>
        <taxon>Colletotrichum</taxon>
        <taxon>Colletotrichum destructivum species complex</taxon>
    </lineage>
</organism>
<dbReference type="KEGG" id="cdet:87944728"/>
<name>A0AAX4III7_9PEZI</name>
<protein>
    <submittedName>
        <fullName evidence="1">Uncharacterized protein</fullName>
    </submittedName>
</protein>